<evidence type="ECO:0000313" key="2">
    <source>
        <dbReference type="EMBL" id="KKZ92300.1"/>
    </source>
</evidence>
<dbReference type="Proteomes" id="UP000035350">
    <property type="component" value="Unassembled WGS sequence"/>
</dbReference>
<protein>
    <submittedName>
        <fullName evidence="2">Uncharacterized protein</fullName>
    </submittedName>
</protein>
<accession>A0A0G8BXU7</accession>
<sequence>MLLGGNEMTKKKSRVKNEIALWTLTAVVLIIAWYFFQR</sequence>
<proteinExistence type="predicted"/>
<keyword evidence="1" id="KW-1133">Transmembrane helix</keyword>
<feature type="transmembrane region" description="Helical" evidence="1">
    <location>
        <begin position="19"/>
        <end position="36"/>
    </location>
</feature>
<name>A0A0G8BXU7_9BACI</name>
<dbReference type="AlphaFoldDB" id="A0A0G8BXU7"/>
<keyword evidence="1" id="KW-0472">Membrane</keyword>
<keyword evidence="1" id="KW-0812">Transmembrane</keyword>
<gene>
    <name evidence="2" type="ORF">B4147_1536</name>
</gene>
<comment type="caution">
    <text evidence="2">The sequence shown here is derived from an EMBL/GenBank/DDBJ whole genome shotgun (WGS) entry which is preliminary data.</text>
</comment>
<reference evidence="2 3" key="1">
    <citation type="journal article" date="2015" name="Genome Announc.">
        <title>Next-Generation Whole-Genome Sequencing of Eight Strains of Bacillus cereus, Isolated from Food.</title>
        <authorList>
            <person name="Krawczyk A.O."/>
            <person name="de Jong A."/>
            <person name="Eijlander R.T."/>
            <person name="Berendsen E.M."/>
            <person name="Holsappel S."/>
            <person name="Wells-Bennik M.H."/>
            <person name="Kuipers O.P."/>
        </authorList>
    </citation>
    <scope>NUCLEOTIDE SEQUENCE [LARGE SCALE GENOMIC DNA]</scope>
    <source>
        <strain evidence="2 3">B4147</strain>
    </source>
</reference>
<dbReference type="PATRIC" id="fig|1396.433.peg.4251"/>
<evidence type="ECO:0000256" key="1">
    <source>
        <dbReference type="SAM" id="Phobius"/>
    </source>
</evidence>
<reference evidence="3" key="2">
    <citation type="submission" date="2015-04" db="EMBL/GenBank/DDBJ databases">
        <title>Draft Genome Sequences of Eight Spore-Forming Food Isolates of Bacillus cereus Genome sequencing.</title>
        <authorList>
            <person name="Krawcyk A.O."/>
            <person name="de Jong A."/>
            <person name="Eijlander R.T."/>
            <person name="Berendsen E.M."/>
            <person name="Holsappel S."/>
            <person name="Wells-Bennik M."/>
            <person name="Kuipers O.P."/>
        </authorList>
    </citation>
    <scope>NUCLEOTIDE SEQUENCE [LARGE SCALE GENOMIC DNA]</scope>
    <source>
        <strain evidence="3">B4147</strain>
    </source>
</reference>
<evidence type="ECO:0000313" key="3">
    <source>
        <dbReference type="Proteomes" id="UP000035350"/>
    </source>
</evidence>
<organism evidence="2 3">
    <name type="scientific">Bacillus wiedmannii</name>
    <dbReference type="NCBI Taxonomy" id="1890302"/>
    <lineage>
        <taxon>Bacteria</taxon>
        <taxon>Bacillati</taxon>
        <taxon>Bacillota</taxon>
        <taxon>Bacilli</taxon>
        <taxon>Bacillales</taxon>
        <taxon>Bacillaceae</taxon>
        <taxon>Bacillus</taxon>
        <taxon>Bacillus cereus group</taxon>
    </lineage>
</organism>
<dbReference type="EMBL" id="LCYN01000031">
    <property type="protein sequence ID" value="KKZ92300.1"/>
    <property type="molecule type" value="Genomic_DNA"/>
</dbReference>